<evidence type="ECO:0000313" key="2">
    <source>
        <dbReference type="EMBL" id="EGD48618.1"/>
    </source>
</evidence>
<evidence type="ECO:0000313" key="3">
    <source>
        <dbReference type="Proteomes" id="UP000003860"/>
    </source>
</evidence>
<gene>
    <name evidence="2" type="ORF">Cpap_3041</name>
</gene>
<dbReference type="EMBL" id="ACXX02000003">
    <property type="protein sequence ID" value="EGD48618.1"/>
    <property type="molecule type" value="Genomic_DNA"/>
</dbReference>
<dbReference type="OrthoDB" id="9910410at2"/>
<dbReference type="AlphaFoldDB" id="F1TAS5"/>
<keyword evidence="3" id="KW-1185">Reference proteome</keyword>
<feature type="region of interest" description="Disordered" evidence="1">
    <location>
        <begin position="47"/>
        <end position="79"/>
    </location>
</feature>
<feature type="compositionally biased region" description="Basic and acidic residues" evidence="1">
    <location>
        <begin position="47"/>
        <end position="56"/>
    </location>
</feature>
<comment type="caution">
    <text evidence="2">The sequence shown here is derived from an EMBL/GenBank/DDBJ whole genome shotgun (WGS) entry which is preliminary data.</text>
</comment>
<dbReference type="Proteomes" id="UP000003860">
    <property type="component" value="Unassembled WGS sequence"/>
</dbReference>
<protein>
    <submittedName>
        <fullName evidence="2">Uncharacterized protein</fullName>
    </submittedName>
</protein>
<feature type="compositionally biased region" description="Acidic residues" evidence="1">
    <location>
        <begin position="69"/>
        <end position="78"/>
    </location>
</feature>
<name>F1TAS5_9FIRM</name>
<reference evidence="2" key="1">
    <citation type="submission" date="2009-07" db="EMBL/GenBank/DDBJ databases">
        <authorList>
            <consortium name="US DOE Joint Genome Institute (JGI-PGF)"/>
            <person name="Lucas S."/>
            <person name="Copeland A."/>
            <person name="Lapidus A."/>
            <person name="Glavina del Rio T."/>
            <person name="Tice H."/>
            <person name="Bruce D."/>
            <person name="Goodwin L."/>
            <person name="Pitluck S."/>
            <person name="Larimer F."/>
            <person name="Land M.L."/>
            <person name="Mouttaki H."/>
            <person name="He Z."/>
            <person name="Zhou J."/>
            <person name="Hemme C.L."/>
        </authorList>
    </citation>
    <scope>NUCLEOTIDE SEQUENCE [LARGE SCALE GENOMIC DNA]</scope>
    <source>
        <strain evidence="2">DSM 2782</strain>
    </source>
</reference>
<sequence>MSESVNDALSNKDKILSEYSNTGTRLRNQGIDMSGVYFGINDKLRTGEDKSKRQSKFEVINTSSPNYQEESEDEDVDTTPEGHFLWKPENDFIKVYPEALNKISFRLTGAETLSLIRLIPFIDYQSGMLKKDKKPLITKDIVELMKFSKVTVINNANKSAPHMKIFYRQARFIAYQKFIDRRPNLK</sequence>
<dbReference type="STRING" id="588581.Cpap_3041"/>
<reference evidence="2" key="2">
    <citation type="submission" date="2011-01" db="EMBL/GenBank/DDBJ databases">
        <title>The Non-contiguous Finished genome of Clostridium papyrosolvens.</title>
        <authorList>
            <person name="Lucas S."/>
            <person name="Copeland A."/>
            <person name="Lapidus A."/>
            <person name="Cheng J.-F."/>
            <person name="Goodwin L."/>
            <person name="Pitluck S."/>
            <person name="Misra M."/>
            <person name="Chertkov O."/>
            <person name="Detter J.C."/>
            <person name="Han C."/>
            <person name="Tapia R."/>
            <person name="Land M."/>
            <person name="Hauser L."/>
            <person name="Kyrpides N."/>
            <person name="Ivanova N."/>
            <person name="Pagani I."/>
            <person name="Mouttaki H."/>
            <person name="He Z."/>
            <person name="Zhou J."/>
            <person name="Hemme C.L."/>
            <person name="Woyke T."/>
        </authorList>
    </citation>
    <scope>NUCLEOTIDE SEQUENCE [LARGE SCALE GENOMIC DNA]</scope>
    <source>
        <strain evidence="2">DSM 2782</strain>
    </source>
</reference>
<dbReference type="RefSeq" id="WP_004617787.1">
    <property type="nucleotide sequence ID" value="NZ_ACXX02000003.1"/>
</dbReference>
<proteinExistence type="predicted"/>
<accession>F1TAS5</accession>
<evidence type="ECO:0000256" key="1">
    <source>
        <dbReference type="SAM" id="MobiDB-lite"/>
    </source>
</evidence>
<organism evidence="2 3">
    <name type="scientific">Ruminiclostridium papyrosolvens DSM 2782</name>
    <dbReference type="NCBI Taxonomy" id="588581"/>
    <lineage>
        <taxon>Bacteria</taxon>
        <taxon>Bacillati</taxon>
        <taxon>Bacillota</taxon>
        <taxon>Clostridia</taxon>
        <taxon>Eubacteriales</taxon>
        <taxon>Oscillospiraceae</taxon>
        <taxon>Ruminiclostridium</taxon>
    </lineage>
</organism>